<dbReference type="GO" id="GO:0042149">
    <property type="term" value="P:cellular response to glucose starvation"/>
    <property type="evidence" value="ECO:0007669"/>
    <property type="project" value="TreeGrafter"/>
</dbReference>
<reference evidence="3" key="2">
    <citation type="submission" date="2010-04" db="EMBL/GenBank/DDBJ databases">
        <authorList>
            <person name="Buell R."/>
            <person name="Hamilton J."/>
            <person name="Hostetler J."/>
        </authorList>
    </citation>
    <scope>NUCLEOTIDE SEQUENCE [LARGE SCALE GENOMIC DNA]</scope>
    <source>
        <strain evidence="3">DAOM:BR144</strain>
    </source>
</reference>
<dbReference type="EMBL" id="GL376603">
    <property type="status" value="NOT_ANNOTATED_CDS"/>
    <property type="molecule type" value="Genomic_DNA"/>
</dbReference>
<organism evidence="2 3">
    <name type="scientific">Globisporangium ultimum (strain ATCC 200006 / CBS 805.95 / DAOM BR144)</name>
    <name type="common">Pythium ultimum</name>
    <dbReference type="NCBI Taxonomy" id="431595"/>
    <lineage>
        <taxon>Eukaryota</taxon>
        <taxon>Sar</taxon>
        <taxon>Stramenopiles</taxon>
        <taxon>Oomycota</taxon>
        <taxon>Peronosporomycetes</taxon>
        <taxon>Pythiales</taxon>
        <taxon>Pythiaceae</taxon>
        <taxon>Globisporangium</taxon>
    </lineage>
</organism>
<dbReference type="Gene3D" id="1.10.3450.30">
    <property type="match status" value="2"/>
</dbReference>
<accession>K3WE87</accession>
<dbReference type="GO" id="GO:0034198">
    <property type="term" value="P:cellular response to amino acid starvation"/>
    <property type="evidence" value="ECO:0007669"/>
    <property type="project" value="TreeGrafter"/>
</dbReference>
<feature type="compositionally biased region" description="Polar residues" evidence="1">
    <location>
        <begin position="560"/>
        <end position="576"/>
    </location>
</feature>
<name>K3WE87_GLOUD</name>
<dbReference type="InParanoid" id="K3WE87"/>
<protein>
    <submittedName>
        <fullName evidence="2">Uncharacterized protein</fullName>
    </submittedName>
</protein>
<dbReference type="GO" id="GO:0061462">
    <property type="term" value="P:protein localization to lysosome"/>
    <property type="evidence" value="ECO:0007669"/>
    <property type="project" value="TreeGrafter"/>
</dbReference>
<dbReference type="eggNOG" id="ENOG502RSG4">
    <property type="taxonomic scope" value="Eukaryota"/>
</dbReference>
<dbReference type="AlphaFoldDB" id="K3WE87"/>
<dbReference type="InterPro" id="IPR038060">
    <property type="entry name" value="C12orf66-like_central_sf"/>
</dbReference>
<dbReference type="SUPFAM" id="SSF160651">
    <property type="entry name" value="FLJ32549 C-terminal domain-like"/>
    <property type="match status" value="1"/>
</dbReference>
<dbReference type="VEuPathDB" id="FungiDB:PYU1_G003271"/>
<dbReference type="PANTHER" id="PTHR31581">
    <property type="entry name" value="KICSTOR COMPLEX PROTEIN C12ORF66"/>
    <property type="match status" value="1"/>
</dbReference>
<reference evidence="2" key="3">
    <citation type="submission" date="2015-02" db="UniProtKB">
        <authorList>
            <consortium name="EnsemblProtists"/>
        </authorList>
    </citation>
    <scope>IDENTIFICATION</scope>
    <source>
        <strain evidence="2">DAOM BR144</strain>
    </source>
</reference>
<dbReference type="HOGENOM" id="CLU_016914_0_0_1"/>
<dbReference type="OMA" id="IMLILET"/>
<dbReference type="Pfam" id="PF09404">
    <property type="entry name" value="C12orf66_like"/>
    <property type="match status" value="2"/>
</dbReference>
<dbReference type="GO" id="GO:1904262">
    <property type="term" value="P:negative regulation of TORC1 signaling"/>
    <property type="evidence" value="ECO:0007669"/>
    <property type="project" value="TreeGrafter"/>
</dbReference>
<dbReference type="SUPFAM" id="SSF158548">
    <property type="entry name" value="FLJ32549 domain-like"/>
    <property type="match status" value="1"/>
</dbReference>
<evidence type="ECO:0000313" key="2">
    <source>
        <dbReference type="EnsemblProtists" id="PYU1_T003278"/>
    </source>
</evidence>
<keyword evidence="3" id="KW-1185">Reference proteome</keyword>
<sequence>MSTATNRQSMEETIGRVFMTYLPNFFDALSRFQYQQALASLECEGKTDWKSWDAFSIMRKLAASCESTYHLMKYLEPEVLHSDAIDLMYSKLVVLMNHLAEEIKPLIARQHHQFPVHSMTGSDNHQSNNSLGDGFAYGDLGYYAELLDQAAEFFSLLKLLDGLLVRFDAFDHPLLETMKQSTMEENRTLYAAMSTELRITQYDFTKSMIALHRLKKTLGSWSDHIDSLSEYPLFDETGLGDDDDGLDGCEDEDENYNTLSNSMYSNSSFSNQSSSAFPIPGSINGGGESSSVLTRSSIRRRSYTNIGGNDSYIEKSEEPLVRNPSIMSVESTTSAISEAHSTFSRLLSHSNLLKRGISASGVAIPFVSKGEVANIHQKPGDPYVSSGSSVLTNTLEQAILGGVTPGAGAASQFGAANGGGNLNPSAAEMIASSMKRQERDDGFALPVFQWAKRFYRSLVAKFTLYFHQWLSPFERQGDFLSHDLTRFIRTPMGISYLQLMDVLLSRGSYRGDENGAYIMLILETNELEDKGAHYYQNGYLCPSTSRARPSQPEPEDSDHSPQQKLQTSGDTPLSRKQQQQLQSFTLSSSTSSAMPPQACHSLFMQVDMEREEEQSDFSPLWGLRGWPAVFCYPNNESPLQHWPNIVSLIMDNRDAIKTTRPVFNHTEKRLKVSYYITRVDPCMHLVLLLEGTRRPNEKTIQDFMQTLTENLQHSGAFEHPRNVSKAPSSN</sequence>
<proteinExistence type="predicted"/>
<dbReference type="Gene3D" id="3.30.450.240">
    <property type="match status" value="1"/>
</dbReference>
<evidence type="ECO:0000313" key="3">
    <source>
        <dbReference type="Proteomes" id="UP000019132"/>
    </source>
</evidence>
<feature type="region of interest" description="Disordered" evidence="1">
    <location>
        <begin position="543"/>
        <end position="596"/>
    </location>
</feature>
<feature type="compositionally biased region" description="Low complexity" evidence="1">
    <location>
        <begin position="577"/>
        <end position="592"/>
    </location>
</feature>
<dbReference type="PANTHER" id="PTHR31581:SF1">
    <property type="entry name" value="KICSTOR SUBUNIT 2"/>
    <property type="match status" value="1"/>
</dbReference>
<reference evidence="3" key="1">
    <citation type="journal article" date="2010" name="Genome Biol.">
        <title>Genome sequence of the necrotrophic plant pathogen Pythium ultimum reveals original pathogenicity mechanisms and effector repertoire.</title>
        <authorList>
            <person name="Levesque C.A."/>
            <person name="Brouwer H."/>
            <person name="Cano L."/>
            <person name="Hamilton J.P."/>
            <person name="Holt C."/>
            <person name="Huitema E."/>
            <person name="Raffaele S."/>
            <person name="Robideau G.P."/>
            <person name="Thines M."/>
            <person name="Win J."/>
            <person name="Zerillo M.M."/>
            <person name="Beakes G.W."/>
            <person name="Boore J.L."/>
            <person name="Busam D."/>
            <person name="Dumas B."/>
            <person name="Ferriera S."/>
            <person name="Fuerstenberg S.I."/>
            <person name="Gachon C.M."/>
            <person name="Gaulin E."/>
            <person name="Govers F."/>
            <person name="Grenville-Briggs L."/>
            <person name="Horner N."/>
            <person name="Hostetler J."/>
            <person name="Jiang R.H."/>
            <person name="Johnson J."/>
            <person name="Krajaejun T."/>
            <person name="Lin H."/>
            <person name="Meijer H.J."/>
            <person name="Moore B."/>
            <person name="Morris P."/>
            <person name="Phuntmart V."/>
            <person name="Puiu D."/>
            <person name="Shetty J."/>
            <person name="Stajich J.E."/>
            <person name="Tripathy S."/>
            <person name="Wawra S."/>
            <person name="van West P."/>
            <person name="Whitty B.R."/>
            <person name="Coutinho P.M."/>
            <person name="Henrissat B."/>
            <person name="Martin F."/>
            <person name="Thomas P.D."/>
            <person name="Tyler B.M."/>
            <person name="De Vries R.P."/>
            <person name="Kamoun S."/>
            <person name="Yandell M."/>
            <person name="Tisserat N."/>
            <person name="Buell C.R."/>
        </authorList>
    </citation>
    <scope>NUCLEOTIDE SEQUENCE</scope>
    <source>
        <strain evidence="3">DAOM:BR144</strain>
    </source>
</reference>
<dbReference type="InterPro" id="IPR018544">
    <property type="entry name" value="KICS_2"/>
</dbReference>
<dbReference type="Proteomes" id="UP000019132">
    <property type="component" value="Unassembled WGS sequence"/>
</dbReference>
<evidence type="ECO:0000256" key="1">
    <source>
        <dbReference type="SAM" id="MobiDB-lite"/>
    </source>
</evidence>
<dbReference type="EnsemblProtists" id="PYU1_T003278">
    <property type="protein sequence ID" value="PYU1_T003278"/>
    <property type="gene ID" value="PYU1_G003271"/>
</dbReference>